<dbReference type="EMBL" id="QQNH01000001">
    <property type="protein sequence ID" value="RDE10586.1"/>
    <property type="molecule type" value="Genomic_DNA"/>
</dbReference>
<protein>
    <submittedName>
        <fullName evidence="4">Methyltransferase</fullName>
    </submittedName>
</protein>
<evidence type="ECO:0000259" key="3">
    <source>
        <dbReference type="Pfam" id="PF05175"/>
    </source>
</evidence>
<evidence type="ECO:0000256" key="1">
    <source>
        <dbReference type="ARBA" id="ARBA00022603"/>
    </source>
</evidence>
<sequence length="259" mass="26723">MSVNQPPGFVKHQEQKADAFLGGKLSVVQPEKGFRAGLDSVLLGTSVPAGCASLLDLGAGAGVAALCALAHHEGLSGTLVETNAQMAELARHNIEANGLVPRARVVMASATASGAERKAMGLGTDHFDVVIANPPFFEAGTRAPDPARAAARHTDGEVSAWVRSAVSCAHAKGVVIFIHLAQELPQLLAAFAARMGAITVLPIAPRPGAAATRVLVRGRKGSKAPLRLLAPLVLHGAHGDGFAEPVEAILRGRAVLDWH</sequence>
<dbReference type="PANTHER" id="PTHR47739:SF1">
    <property type="entry name" value="TRNA1(VAL) (ADENINE(37)-N6)-METHYLTRANSFERASE"/>
    <property type="match status" value="1"/>
</dbReference>
<comment type="caution">
    <text evidence="4">The sequence shown here is derived from an EMBL/GenBank/DDBJ whole genome shotgun (WGS) entry which is preliminary data.</text>
</comment>
<organism evidence="4 5">
    <name type="scientific">Pelagibacterium lacus</name>
    <dbReference type="NCBI Taxonomy" id="2282655"/>
    <lineage>
        <taxon>Bacteria</taxon>
        <taxon>Pseudomonadati</taxon>
        <taxon>Pseudomonadota</taxon>
        <taxon>Alphaproteobacteria</taxon>
        <taxon>Hyphomicrobiales</taxon>
        <taxon>Devosiaceae</taxon>
        <taxon>Pelagibacterium</taxon>
    </lineage>
</organism>
<dbReference type="CDD" id="cd02440">
    <property type="entry name" value="AdoMet_MTases"/>
    <property type="match status" value="1"/>
</dbReference>
<keyword evidence="1 4" id="KW-0489">Methyltransferase</keyword>
<dbReference type="InterPro" id="IPR029063">
    <property type="entry name" value="SAM-dependent_MTases_sf"/>
</dbReference>
<dbReference type="PANTHER" id="PTHR47739">
    <property type="entry name" value="TRNA1(VAL) (ADENINE(37)-N6)-METHYLTRANSFERASE"/>
    <property type="match status" value="1"/>
</dbReference>
<evidence type="ECO:0000313" key="4">
    <source>
        <dbReference type="EMBL" id="RDE10586.1"/>
    </source>
</evidence>
<dbReference type="InterPro" id="IPR007848">
    <property type="entry name" value="Small_mtfrase_dom"/>
</dbReference>
<keyword evidence="4" id="KW-0808">Transferase</keyword>
<evidence type="ECO:0000313" key="5">
    <source>
        <dbReference type="Proteomes" id="UP000253759"/>
    </source>
</evidence>
<dbReference type="AlphaFoldDB" id="A0A369W7B3"/>
<keyword evidence="2" id="KW-0949">S-adenosyl-L-methionine</keyword>
<dbReference type="PROSITE" id="PS00092">
    <property type="entry name" value="N6_MTASE"/>
    <property type="match status" value="1"/>
</dbReference>
<name>A0A369W7B3_9HYPH</name>
<dbReference type="SUPFAM" id="SSF53335">
    <property type="entry name" value="S-adenosyl-L-methionine-dependent methyltransferases"/>
    <property type="match status" value="1"/>
</dbReference>
<keyword evidence="5" id="KW-1185">Reference proteome</keyword>
<dbReference type="GO" id="GO:0008170">
    <property type="term" value="F:N-methyltransferase activity"/>
    <property type="evidence" value="ECO:0007669"/>
    <property type="project" value="UniProtKB-ARBA"/>
</dbReference>
<dbReference type="Proteomes" id="UP000253759">
    <property type="component" value="Unassembled WGS sequence"/>
</dbReference>
<evidence type="ECO:0000256" key="2">
    <source>
        <dbReference type="ARBA" id="ARBA00022691"/>
    </source>
</evidence>
<dbReference type="GO" id="GO:0003676">
    <property type="term" value="F:nucleic acid binding"/>
    <property type="evidence" value="ECO:0007669"/>
    <property type="project" value="InterPro"/>
</dbReference>
<accession>A0A369W7B3</accession>
<dbReference type="GO" id="GO:0032259">
    <property type="term" value="P:methylation"/>
    <property type="evidence" value="ECO:0007669"/>
    <property type="project" value="UniProtKB-KW"/>
</dbReference>
<dbReference type="Gene3D" id="3.40.50.150">
    <property type="entry name" value="Vaccinia Virus protein VP39"/>
    <property type="match status" value="1"/>
</dbReference>
<dbReference type="Pfam" id="PF05175">
    <property type="entry name" value="MTS"/>
    <property type="match status" value="1"/>
</dbReference>
<dbReference type="InterPro" id="IPR050210">
    <property type="entry name" value="tRNA_Adenine-N(6)_MTase"/>
</dbReference>
<dbReference type="GO" id="GO:0008757">
    <property type="term" value="F:S-adenosylmethionine-dependent methyltransferase activity"/>
    <property type="evidence" value="ECO:0007669"/>
    <property type="project" value="UniProtKB-ARBA"/>
</dbReference>
<gene>
    <name evidence="4" type="ORF">DVH29_01155</name>
</gene>
<proteinExistence type="predicted"/>
<reference evidence="5" key="1">
    <citation type="submission" date="2018-07" db="EMBL/GenBank/DDBJ databases">
        <authorList>
            <person name="Liu B.-T."/>
            <person name="Du Z."/>
        </authorList>
    </citation>
    <scope>NUCLEOTIDE SEQUENCE [LARGE SCALE GENOMIC DNA]</scope>
    <source>
        <strain evidence="5">XYN52</strain>
    </source>
</reference>
<feature type="domain" description="Methyltransferase small" evidence="3">
    <location>
        <begin position="53"/>
        <end position="140"/>
    </location>
</feature>
<dbReference type="InterPro" id="IPR002052">
    <property type="entry name" value="DNA_methylase_N6_adenine_CS"/>
</dbReference>